<organism evidence="1 2">
    <name type="scientific">Acaulospora colombiana</name>
    <dbReference type="NCBI Taxonomy" id="27376"/>
    <lineage>
        <taxon>Eukaryota</taxon>
        <taxon>Fungi</taxon>
        <taxon>Fungi incertae sedis</taxon>
        <taxon>Mucoromycota</taxon>
        <taxon>Glomeromycotina</taxon>
        <taxon>Glomeromycetes</taxon>
        <taxon>Diversisporales</taxon>
        <taxon>Acaulosporaceae</taxon>
        <taxon>Acaulospora</taxon>
    </lineage>
</organism>
<keyword evidence="2" id="KW-1185">Reference proteome</keyword>
<dbReference type="EMBL" id="CAJVPT010001522">
    <property type="protein sequence ID" value="CAG8463957.1"/>
    <property type="molecule type" value="Genomic_DNA"/>
</dbReference>
<comment type="caution">
    <text evidence="1">The sequence shown here is derived from an EMBL/GenBank/DDBJ whole genome shotgun (WGS) entry which is preliminary data.</text>
</comment>
<gene>
    <name evidence="1" type="ORF">ACOLOM_LOCUS1291</name>
</gene>
<dbReference type="Proteomes" id="UP000789525">
    <property type="component" value="Unassembled WGS sequence"/>
</dbReference>
<accession>A0ACA9KBB3</accession>
<evidence type="ECO:0000313" key="2">
    <source>
        <dbReference type="Proteomes" id="UP000789525"/>
    </source>
</evidence>
<proteinExistence type="predicted"/>
<evidence type="ECO:0000313" key="1">
    <source>
        <dbReference type="EMBL" id="CAG8463957.1"/>
    </source>
</evidence>
<reference evidence="1" key="1">
    <citation type="submission" date="2021-06" db="EMBL/GenBank/DDBJ databases">
        <authorList>
            <person name="Kallberg Y."/>
            <person name="Tangrot J."/>
            <person name="Rosling A."/>
        </authorList>
    </citation>
    <scope>NUCLEOTIDE SEQUENCE</scope>
    <source>
        <strain evidence="1">CL356</strain>
    </source>
</reference>
<name>A0ACA9KBB3_9GLOM</name>
<sequence length="122" mass="13035">MKSFITLAFAFFLVTINLVCALPLSEDTTVMVIDPAEGVTVNPGSSLFISWIVQNPPTEGTVDVIIYHSGTEHTIDVVRELDLSITSYTGTIPAIAEAGTYYVTVTVTGTQIVGTSTDFTIT</sequence>
<protein>
    <submittedName>
        <fullName evidence="1">5382_t:CDS:1</fullName>
    </submittedName>
</protein>